<dbReference type="InterPro" id="IPR036140">
    <property type="entry name" value="PFN_sf"/>
</dbReference>
<protein>
    <submittedName>
        <fullName evidence="1">Uncharacterized protein</fullName>
    </submittedName>
</protein>
<evidence type="ECO:0000313" key="1">
    <source>
        <dbReference type="EMBL" id="EKC40261.1"/>
    </source>
</evidence>
<dbReference type="HOGENOM" id="CLU_1908715_0_0_1"/>
<dbReference type="Pfam" id="PF00235">
    <property type="entry name" value="Profilin"/>
    <property type="match status" value="1"/>
</dbReference>
<proteinExistence type="predicted"/>
<dbReference type="EMBL" id="JH816951">
    <property type="protein sequence ID" value="EKC40261.1"/>
    <property type="molecule type" value="Genomic_DNA"/>
</dbReference>
<name>K1RZ00_MAGGI</name>
<gene>
    <name evidence="1" type="ORF">CGI_10015246</name>
</gene>
<reference evidence="1" key="1">
    <citation type="journal article" date="2012" name="Nature">
        <title>The oyster genome reveals stress adaptation and complexity of shell formation.</title>
        <authorList>
            <person name="Zhang G."/>
            <person name="Fang X."/>
            <person name="Guo X."/>
            <person name="Li L."/>
            <person name="Luo R."/>
            <person name="Xu F."/>
            <person name="Yang P."/>
            <person name="Zhang L."/>
            <person name="Wang X."/>
            <person name="Qi H."/>
            <person name="Xiong Z."/>
            <person name="Que H."/>
            <person name="Xie Y."/>
            <person name="Holland P.W."/>
            <person name="Paps J."/>
            <person name="Zhu Y."/>
            <person name="Wu F."/>
            <person name="Chen Y."/>
            <person name="Wang J."/>
            <person name="Peng C."/>
            <person name="Meng J."/>
            <person name="Yang L."/>
            <person name="Liu J."/>
            <person name="Wen B."/>
            <person name="Zhang N."/>
            <person name="Huang Z."/>
            <person name="Zhu Q."/>
            <person name="Feng Y."/>
            <person name="Mount A."/>
            <person name="Hedgecock D."/>
            <person name="Xu Z."/>
            <person name="Liu Y."/>
            <person name="Domazet-Loso T."/>
            <person name="Du Y."/>
            <person name="Sun X."/>
            <person name="Zhang S."/>
            <person name="Liu B."/>
            <person name="Cheng P."/>
            <person name="Jiang X."/>
            <person name="Li J."/>
            <person name="Fan D."/>
            <person name="Wang W."/>
            <person name="Fu W."/>
            <person name="Wang T."/>
            <person name="Wang B."/>
            <person name="Zhang J."/>
            <person name="Peng Z."/>
            <person name="Li Y."/>
            <person name="Li N."/>
            <person name="Wang J."/>
            <person name="Chen M."/>
            <person name="He Y."/>
            <person name="Tan F."/>
            <person name="Song X."/>
            <person name="Zheng Q."/>
            <person name="Huang R."/>
            <person name="Yang H."/>
            <person name="Du X."/>
            <person name="Chen L."/>
            <person name="Yang M."/>
            <person name="Gaffney P.M."/>
            <person name="Wang S."/>
            <person name="Luo L."/>
            <person name="She Z."/>
            <person name="Ming Y."/>
            <person name="Huang W."/>
            <person name="Zhang S."/>
            <person name="Huang B."/>
            <person name="Zhang Y."/>
            <person name="Qu T."/>
            <person name="Ni P."/>
            <person name="Miao G."/>
            <person name="Wang J."/>
            <person name="Wang Q."/>
            <person name="Steinberg C.E."/>
            <person name="Wang H."/>
            <person name="Li N."/>
            <person name="Qian L."/>
            <person name="Zhang G."/>
            <person name="Li Y."/>
            <person name="Yang H."/>
            <person name="Liu X."/>
            <person name="Wang J."/>
            <person name="Yin Y."/>
            <person name="Wang J."/>
        </authorList>
    </citation>
    <scope>NUCLEOTIDE SEQUENCE [LARGE SCALE GENOMIC DNA]</scope>
    <source>
        <strain evidence="1">05x7-T-G4-1.051#20</strain>
    </source>
</reference>
<accession>K1RZ00</accession>
<dbReference type="GO" id="GO:0003779">
    <property type="term" value="F:actin binding"/>
    <property type="evidence" value="ECO:0007669"/>
    <property type="project" value="InterPro"/>
</dbReference>
<organism evidence="1">
    <name type="scientific">Magallana gigas</name>
    <name type="common">Pacific oyster</name>
    <name type="synonym">Crassostrea gigas</name>
    <dbReference type="NCBI Taxonomy" id="29159"/>
    <lineage>
        <taxon>Eukaryota</taxon>
        <taxon>Metazoa</taxon>
        <taxon>Spiralia</taxon>
        <taxon>Lophotrochozoa</taxon>
        <taxon>Mollusca</taxon>
        <taxon>Bivalvia</taxon>
        <taxon>Autobranchia</taxon>
        <taxon>Pteriomorphia</taxon>
        <taxon>Ostreida</taxon>
        <taxon>Ostreoidea</taxon>
        <taxon>Ostreidae</taxon>
        <taxon>Magallana</taxon>
    </lineage>
</organism>
<dbReference type="InterPro" id="IPR048278">
    <property type="entry name" value="PFN"/>
</dbReference>
<dbReference type="AlphaFoldDB" id="K1RZ00"/>
<sequence length="132" mass="14604">MSNSWPDLLYKLTRNGKVEKAAIVDQHGHVIVSSRGFNVTKEDLNSVRSAFYGCHSTLMKVKVHGQLYTCFRHSTPTDTVVGQAGDDILVIHRTEGLSVVGLGHAGTPGSCLFEITKFATEIQEKRKNSRFK</sequence>
<dbReference type="InParanoid" id="K1RZ00"/>
<dbReference type="Gene3D" id="3.30.450.30">
    <property type="entry name" value="Dynein light chain 2a, cytoplasmic"/>
    <property type="match status" value="1"/>
</dbReference>
<dbReference type="SUPFAM" id="SSF55770">
    <property type="entry name" value="Profilin (actin-binding protein)"/>
    <property type="match status" value="1"/>
</dbReference>